<name>A0A3P3QRN6_9GAMM</name>
<keyword evidence="3" id="KW-1185">Reference proteome</keyword>
<feature type="transmembrane region" description="Helical" evidence="1">
    <location>
        <begin position="235"/>
        <end position="257"/>
    </location>
</feature>
<dbReference type="RefSeq" id="WP_046519656.1">
    <property type="nucleotide sequence ID" value="NZ_LAVS01000015.1"/>
</dbReference>
<evidence type="ECO:0000313" key="3">
    <source>
        <dbReference type="Proteomes" id="UP000276260"/>
    </source>
</evidence>
<keyword evidence="1" id="KW-1133">Transmembrane helix</keyword>
<feature type="transmembrane region" description="Helical" evidence="1">
    <location>
        <begin position="147"/>
        <end position="169"/>
    </location>
</feature>
<gene>
    <name evidence="2" type="ORF">EIK76_07725</name>
</gene>
<feature type="transmembrane region" description="Helical" evidence="1">
    <location>
        <begin position="105"/>
        <end position="127"/>
    </location>
</feature>
<organism evidence="2 3">
    <name type="scientific">Rheinheimera mesophila</name>
    <dbReference type="NCBI Taxonomy" id="1547515"/>
    <lineage>
        <taxon>Bacteria</taxon>
        <taxon>Pseudomonadati</taxon>
        <taxon>Pseudomonadota</taxon>
        <taxon>Gammaproteobacteria</taxon>
        <taxon>Chromatiales</taxon>
        <taxon>Chromatiaceae</taxon>
        <taxon>Rheinheimera</taxon>
    </lineage>
</organism>
<evidence type="ECO:0000256" key="1">
    <source>
        <dbReference type="SAM" id="Phobius"/>
    </source>
</evidence>
<protein>
    <submittedName>
        <fullName evidence="2">DUF898 domain-containing protein</fullName>
    </submittedName>
</protein>
<reference evidence="2 3" key="1">
    <citation type="submission" date="2018-11" db="EMBL/GenBank/DDBJ databases">
        <title>Draft genome analysis of Rheinheimera mesophila isolated from an industrial waste site.</title>
        <authorList>
            <person name="Yu Q."/>
            <person name="Qi Y."/>
            <person name="Zhang H."/>
            <person name="Lu Y."/>
            <person name="Pu J."/>
        </authorList>
    </citation>
    <scope>NUCLEOTIDE SEQUENCE [LARGE SCALE GENOMIC DNA]</scope>
    <source>
        <strain evidence="2 3">IITR13</strain>
    </source>
</reference>
<feature type="transmembrane region" description="Helical" evidence="1">
    <location>
        <begin position="30"/>
        <end position="50"/>
    </location>
</feature>
<feature type="transmembrane region" description="Helical" evidence="1">
    <location>
        <begin position="196"/>
        <end position="223"/>
    </location>
</feature>
<dbReference type="EMBL" id="RRCF01000001">
    <property type="protein sequence ID" value="RRJ23926.1"/>
    <property type="molecule type" value="Genomic_DNA"/>
</dbReference>
<dbReference type="AlphaFoldDB" id="A0A3P3QRN6"/>
<keyword evidence="1" id="KW-0472">Membrane</keyword>
<keyword evidence="1" id="KW-0812">Transmembrane</keyword>
<feature type="transmembrane region" description="Helical" evidence="1">
    <location>
        <begin position="283"/>
        <end position="302"/>
    </location>
</feature>
<feature type="transmembrane region" description="Helical" evidence="1">
    <location>
        <begin position="80"/>
        <end position="99"/>
    </location>
</feature>
<dbReference type="OrthoDB" id="9765721at2"/>
<dbReference type="Pfam" id="PF05987">
    <property type="entry name" value="DUF898"/>
    <property type="match status" value="1"/>
</dbReference>
<accession>A0A3P3QRN6</accession>
<sequence length="354" mass="39088">MDIHHSTAATEVSSARRSKVQFSGRGAEFFGIWIVNVLLTIVTLGIYSAWAKVRTTQYFYGHTKVDGHSFRYLATPIQILKGRIIAVIIFALISVLSAFSPVFGLIAALVFLVALPWLMVQGLKFNLRMTSYRNVRFGFHGTYGPAFIYYLLLPFLCIFTLYLAMPWALKKLDHFVFSNISFGGKQFEVNTQTSNYFQAFFVALGVAIGLGIACGIVAAVLGFSMPEPEAGFSLAILLLYIAYFGVFMLVGAVYQAMIRNHLFNSTVLPDTAELHSNLDAVDLVWVTTTNMMLILCTLGLAYPWTKVRIAALLASATEVTVYPAADRLTDPLQQDSSAFAEQAADLFDVDLSLT</sequence>
<dbReference type="Proteomes" id="UP000276260">
    <property type="component" value="Unassembled WGS sequence"/>
</dbReference>
<proteinExistence type="predicted"/>
<comment type="caution">
    <text evidence="2">The sequence shown here is derived from an EMBL/GenBank/DDBJ whole genome shotgun (WGS) entry which is preliminary data.</text>
</comment>
<evidence type="ECO:0000313" key="2">
    <source>
        <dbReference type="EMBL" id="RRJ23926.1"/>
    </source>
</evidence>
<dbReference type="InterPro" id="IPR010295">
    <property type="entry name" value="DUF898"/>
</dbReference>